<dbReference type="EMBL" id="CP007243">
    <property type="protein sequence ID" value="AIA31133.1"/>
    <property type="molecule type" value="Genomic_DNA"/>
</dbReference>
<keyword evidence="2" id="KW-0808">Transferase</keyword>
<name>A0A059XW69_9BACT</name>
<feature type="region of interest" description="Disordered" evidence="1">
    <location>
        <begin position="1"/>
        <end position="29"/>
    </location>
</feature>
<dbReference type="Gene3D" id="1.10.10.410">
    <property type="match status" value="1"/>
</dbReference>
<dbReference type="AlphaFoldDB" id="A0A059XW69"/>
<dbReference type="InterPro" id="IPR003789">
    <property type="entry name" value="Asn/Gln_tRNA_amidoTrase-B-like"/>
</dbReference>
<reference evidence="3" key="1">
    <citation type="submission" date="2014-02" db="EMBL/GenBank/DDBJ databases">
        <title>Complete genome sequence and comparative genomic analysis of the nitrogen-fixing bacterium Leptospirillum ferriphilum YSK.</title>
        <authorList>
            <person name="Guo X."/>
            <person name="Yin H."/>
            <person name="Liang Y."/>
            <person name="Hu Q."/>
            <person name="Ma L."/>
            <person name="Xiao Y."/>
            <person name="Zhang X."/>
            <person name="Qiu G."/>
            <person name="Liu X."/>
        </authorList>
    </citation>
    <scope>NUCLEOTIDE SEQUENCE [LARGE SCALE GENOMIC DNA]</scope>
    <source>
        <strain evidence="3">YSK</strain>
    </source>
</reference>
<dbReference type="KEGG" id="lfp:Y981_11535"/>
<feature type="compositionally biased region" description="Basic and acidic residues" evidence="1">
    <location>
        <begin position="17"/>
        <end position="29"/>
    </location>
</feature>
<accession>A0A059XW69</accession>
<dbReference type="Pfam" id="PF09424">
    <property type="entry name" value="YqeY"/>
    <property type="match status" value="1"/>
</dbReference>
<dbReference type="HOGENOM" id="CLU_079430_2_2_0"/>
<dbReference type="PANTHER" id="PTHR28055">
    <property type="entry name" value="ALTERED INHERITANCE OF MITOCHONDRIA PROTEIN 41, MITOCHONDRIAL"/>
    <property type="match status" value="1"/>
</dbReference>
<dbReference type="PANTHER" id="PTHR28055:SF1">
    <property type="entry name" value="ALTERED INHERITANCE OF MITOCHONDRIA PROTEIN 41, MITOCHONDRIAL"/>
    <property type="match status" value="1"/>
</dbReference>
<sequence length="164" mass="18265">MTDLINPEGSSSQLLSRLREDQKECMRSGNKERLSILRMALSSIRNAEIEKGKGATLSDPEVIAVLSGMVRKLDESVDQFEKGGRPDLAEKESRERQILKEYLPRPLDEAELDRLVDEAVQSTGAKSPRDMGSVMKWLGPRTSGRADNRLVSQKVKARLGEQNG</sequence>
<protein>
    <submittedName>
        <fullName evidence="2">Glutamyl-tRNA amidotransferase</fullName>
    </submittedName>
</protein>
<dbReference type="InterPro" id="IPR023168">
    <property type="entry name" value="GatB_Yqey_C_2"/>
</dbReference>
<dbReference type="GO" id="GO:0016740">
    <property type="term" value="F:transferase activity"/>
    <property type="evidence" value="ECO:0007669"/>
    <property type="project" value="UniProtKB-KW"/>
</dbReference>
<evidence type="ECO:0000313" key="2">
    <source>
        <dbReference type="EMBL" id="AIA31133.1"/>
    </source>
</evidence>
<feature type="region of interest" description="Disordered" evidence="1">
    <location>
        <begin position="119"/>
        <end position="164"/>
    </location>
</feature>
<reference evidence="2 3" key="2">
    <citation type="journal article" date="2015" name="Biomed. Res. Int.">
        <title>Effects of Arsenite Resistance on the Growth and Functional Gene Expression of Leptospirillum ferriphilum and Acidithiobacillus thiooxidans in Pure Culture and Coculture.</title>
        <authorList>
            <person name="Jiang H."/>
            <person name="Liang Y."/>
            <person name="Yin H."/>
            <person name="Xiao Y."/>
            <person name="Guo X."/>
            <person name="Xu Y."/>
            <person name="Hu Q."/>
            <person name="Liu H."/>
            <person name="Liu X."/>
        </authorList>
    </citation>
    <scope>NUCLEOTIDE SEQUENCE [LARGE SCALE GENOMIC DNA]</scope>
    <source>
        <strain evidence="2 3">YSK</strain>
    </source>
</reference>
<evidence type="ECO:0000313" key="3">
    <source>
        <dbReference type="Proteomes" id="UP000027059"/>
    </source>
</evidence>
<proteinExistence type="predicted"/>
<dbReference type="RefSeq" id="WP_014961917.1">
    <property type="nucleotide sequence ID" value="NZ_CP007243.1"/>
</dbReference>
<gene>
    <name evidence="2" type="ORF">Y981_11535</name>
</gene>
<organism evidence="2 3">
    <name type="scientific">Leptospirillum ferriphilum YSK</name>
    <dbReference type="NCBI Taxonomy" id="1441628"/>
    <lineage>
        <taxon>Bacteria</taxon>
        <taxon>Pseudomonadati</taxon>
        <taxon>Nitrospirota</taxon>
        <taxon>Nitrospiria</taxon>
        <taxon>Nitrospirales</taxon>
        <taxon>Nitrospiraceae</taxon>
        <taxon>Leptospirillum</taxon>
    </lineage>
</organism>
<dbReference type="InterPro" id="IPR019004">
    <property type="entry name" value="YqeY/Aim41"/>
</dbReference>
<dbReference type="SUPFAM" id="SSF89095">
    <property type="entry name" value="GatB/YqeY motif"/>
    <property type="match status" value="1"/>
</dbReference>
<dbReference type="Proteomes" id="UP000027059">
    <property type="component" value="Chromosome"/>
</dbReference>
<evidence type="ECO:0000256" key="1">
    <source>
        <dbReference type="SAM" id="MobiDB-lite"/>
    </source>
</evidence>
<dbReference type="InterPro" id="IPR042184">
    <property type="entry name" value="YqeY/Aim41_N"/>
</dbReference>
<dbReference type="GO" id="GO:0016884">
    <property type="term" value="F:carbon-nitrogen ligase activity, with glutamine as amido-N-donor"/>
    <property type="evidence" value="ECO:0007669"/>
    <property type="project" value="InterPro"/>
</dbReference>
<dbReference type="Gene3D" id="1.10.1510.10">
    <property type="entry name" value="Uncharacterised protein YqeY/AIM41 PF09424, N-terminal domain"/>
    <property type="match status" value="1"/>
</dbReference>
<keyword evidence="3" id="KW-1185">Reference proteome</keyword>